<feature type="region of interest" description="Disordered" evidence="1">
    <location>
        <begin position="918"/>
        <end position="1032"/>
    </location>
</feature>
<dbReference type="Gene3D" id="1.10.510.10">
    <property type="entry name" value="Transferase(Phosphotransferase) domain 1"/>
    <property type="match status" value="1"/>
</dbReference>
<dbReference type="PROSITE" id="PS50011">
    <property type="entry name" value="PROTEIN_KINASE_DOM"/>
    <property type="match status" value="1"/>
</dbReference>
<dbReference type="PANTHER" id="PTHR48006:SF92">
    <property type="entry name" value="LRR RECEPTOR-LIKE SERINE_THREONINE-PROTEIN KINASE GSO1"/>
    <property type="match status" value="1"/>
</dbReference>
<dbReference type="InterPro" id="IPR000719">
    <property type="entry name" value="Prot_kinase_dom"/>
</dbReference>
<dbReference type="PROSITE" id="PS00108">
    <property type="entry name" value="PROTEIN_KINASE_ST"/>
    <property type="match status" value="1"/>
</dbReference>
<feature type="region of interest" description="Disordered" evidence="1">
    <location>
        <begin position="1273"/>
        <end position="1292"/>
    </location>
</feature>
<dbReference type="InterPro" id="IPR051824">
    <property type="entry name" value="LRR_Rcpt-Like_S/T_Kinase"/>
</dbReference>
<dbReference type="Gramene" id="GBG76380">
    <property type="protein sequence ID" value="GBG76380"/>
    <property type="gene ID" value="CBR_g22127"/>
</dbReference>
<feature type="domain" description="Protein kinase" evidence="2">
    <location>
        <begin position="601"/>
        <end position="904"/>
    </location>
</feature>
<dbReference type="GO" id="GO:0005524">
    <property type="term" value="F:ATP binding"/>
    <property type="evidence" value="ECO:0007669"/>
    <property type="project" value="InterPro"/>
</dbReference>
<feature type="compositionally biased region" description="Gly residues" evidence="1">
    <location>
        <begin position="185"/>
        <end position="199"/>
    </location>
</feature>
<dbReference type="OrthoDB" id="4062651at2759"/>
<gene>
    <name evidence="3" type="ORF">CBR_g22127</name>
</gene>
<feature type="region of interest" description="Disordered" evidence="1">
    <location>
        <begin position="1048"/>
        <end position="1079"/>
    </location>
</feature>
<organism evidence="3 4">
    <name type="scientific">Chara braunii</name>
    <name type="common">Braun's stonewort</name>
    <dbReference type="NCBI Taxonomy" id="69332"/>
    <lineage>
        <taxon>Eukaryota</taxon>
        <taxon>Viridiplantae</taxon>
        <taxon>Streptophyta</taxon>
        <taxon>Charophyceae</taxon>
        <taxon>Charales</taxon>
        <taxon>Characeae</taxon>
        <taxon>Chara</taxon>
    </lineage>
</organism>
<evidence type="ECO:0000259" key="2">
    <source>
        <dbReference type="PROSITE" id="PS50011"/>
    </source>
</evidence>
<name>A0A388L242_CHABU</name>
<dbReference type="PANTHER" id="PTHR48006">
    <property type="entry name" value="LEUCINE-RICH REPEAT-CONTAINING PROTEIN DDB_G0281931-RELATED"/>
    <property type="match status" value="1"/>
</dbReference>
<protein>
    <recommendedName>
        <fullName evidence="2">Protein kinase domain-containing protein</fullName>
    </recommendedName>
</protein>
<evidence type="ECO:0000313" key="4">
    <source>
        <dbReference type="Proteomes" id="UP000265515"/>
    </source>
</evidence>
<proteinExistence type="predicted"/>
<sequence>MLGEEVEAQEGGSVTLEATNDEVRSESSERVASGAKVESQAGMPATVGGSGEREITTRWLRGGRSRGGGQAEGGTAEQSDAGGRRRRGSWTKCDQTGLWFLWLERNRVRFSEEEYSLHRIQGNMKRTLKEVIQADWRKISQSKVPEEKRKENFQKIWSKDYCWAIPDQKVTAWLCAAELQRLTGGGAGREGSAGAGAGAGRRTEAKERPQTASSSSSPSSSSPSSSSGAAAAAAALENGRSWHGDAVHRQMAEKTGSRSLGAVTGSTLVVVDPVLLYHGKADTVFVWPGQSPFHAMLNRSLFCSSIIKSIVVSPDGRYLYYKLGEACHDTSVMRMTDVRFSLRKVNLTAGAEGDAKEGAGGELITYWWAAEDASGGASLYPIVDDEDNRMTPAMAYLIGSMEISGSGRRLVVTATPGSHLESSVVMVDTEDGHRVGFEIEADRLTSVSFSRTTRRLYLSDVAVPCRILSVAMLTGDDEDPPVGQRTPFVTEVTFPTTGESPNISDPWFGAHSIDPRGRCLYFSDRTVNQLWSMDLLSPSRNLTGIAGSGEEGAQDGEGLRASFSSLTEPAVTRDACNVFVPDGTVLRWVKMESPCMTAANVSTIARLEEGVMFSALAIDHQDAYLDLYVGTTDGSVFRDVAVKVMDGQLTTAKRAQFVAEVNTLSRVHHANLVELIGYCDEGNRCMLVYPLYTGGSLDSRLHKKQAVRRSECRSPLALPQRMSIIIQIAQGLRYLHYGAVPRVLHRDIKSSNVLLSDEDGGSIRAVLADLGMTAIAEAVLRAGSDDHTNVPETEMNLAGNGGYIAHEYAIRGRLTAKNDMYAFGVVVLEVFTGRRAMMRDDDSCQPLAEWISGRLSGAKLGDILDKIVDESLQAELVRDAASRTMVMGAIRIGLECTQADHKRRPKMTAACERLATIIDDEGPEGGEERAEPADHPASQEADEWSDPKDIRKRSGGGDLFKGGDGSRFEREQPSSPGPQSADTQAVHGSARSRGQSQSACGGGNPGQHPERICSGMASAGVVPPPSQNLHRGLPLRGRLHRLVKGPRQRLEERLVGGPSPSERVEKDVERPTAGLTAPLSGDERIPIEEAIQTDGLGGGRDDGISMGGRRGFSQFGDLGLPPEESDSRGDLSVSMQSILNQSAMQPKTFTPAMHVELGASPTKVQVDEEATPPGETLAERLDRLDSRRACVLALASPRTQDLARLGGCPRALGTFMEMSPNSQAVAHVDPMTEVRNGTQGEAAILEAASAGMQVEEVAGKATSAGMKGEAVGRKAAGGEMGGGEAAGMPAEA</sequence>
<dbReference type="Proteomes" id="UP000265515">
    <property type="component" value="Unassembled WGS sequence"/>
</dbReference>
<feature type="region of interest" description="Disordered" evidence="1">
    <location>
        <begin position="1"/>
        <end position="89"/>
    </location>
</feature>
<dbReference type="GO" id="GO:0004672">
    <property type="term" value="F:protein kinase activity"/>
    <property type="evidence" value="ECO:0007669"/>
    <property type="project" value="InterPro"/>
</dbReference>
<feature type="compositionally biased region" description="Polar residues" evidence="1">
    <location>
        <begin position="973"/>
        <end position="983"/>
    </location>
</feature>
<dbReference type="InterPro" id="IPR008271">
    <property type="entry name" value="Ser/Thr_kinase_AS"/>
</dbReference>
<keyword evidence="4" id="KW-1185">Reference proteome</keyword>
<feature type="region of interest" description="Disordered" evidence="1">
    <location>
        <begin position="185"/>
        <end position="233"/>
    </location>
</feature>
<comment type="caution">
    <text evidence="3">The sequence shown here is derived from an EMBL/GenBank/DDBJ whole genome shotgun (WGS) entry which is preliminary data.</text>
</comment>
<feature type="compositionally biased region" description="Low complexity" evidence="1">
    <location>
        <begin position="212"/>
        <end position="233"/>
    </location>
</feature>
<dbReference type="SMART" id="SM00220">
    <property type="entry name" value="S_TKc"/>
    <property type="match status" value="1"/>
</dbReference>
<dbReference type="InterPro" id="IPR001245">
    <property type="entry name" value="Ser-Thr/Tyr_kinase_cat_dom"/>
</dbReference>
<evidence type="ECO:0000313" key="3">
    <source>
        <dbReference type="EMBL" id="GBG76380.1"/>
    </source>
</evidence>
<dbReference type="Pfam" id="PF07714">
    <property type="entry name" value="PK_Tyr_Ser-Thr"/>
    <property type="match status" value="1"/>
</dbReference>
<dbReference type="Gene3D" id="3.30.200.20">
    <property type="entry name" value="Phosphorylase Kinase, domain 1"/>
    <property type="match status" value="1"/>
</dbReference>
<accession>A0A388L242</accession>
<reference evidence="3 4" key="1">
    <citation type="journal article" date="2018" name="Cell">
        <title>The Chara Genome: Secondary Complexity and Implications for Plant Terrestrialization.</title>
        <authorList>
            <person name="Nishiyama T."/>
            <person name="Sakayama H."/>
            <person name="Vries J.D."/>
            <person name="Buschmann H."/>
            <person name="Saint-Marcoux D."/>
            <person name="Ullrich K.K."/>
            <person name="Haas F.B."/>
            <person name="Vanderstraeten L."/>
            <person name="Becker D."/>
            <person name="Lang D."/>
            <person name="Vosolsobe S."/>
            <person name="Rombauts S."/>
            <person name="Wilhelmsson P.K.I."/>
            <person name="Janitza P."/>
            <person name="Kern R."/>
            <person name="Heyl A."/>
            <person name="Rumpler F."/>
            <person name="Villalobos L.I.A.C."/>
            <person name="Clay J.M."/>
            <person name="Skokan R."/>
            <person name="Toyoda A."/>
            <person name="Suzuki Y."/>
            <person name="Kagoshima H."/>
            <person name="Schijlen E."/>
            <person name="Tajeshwar N."/>
            <person name="Catarino B."/>
            <person name="Hetherington A.J."/>
            <person name="Saltykova A."/>
            <person name="Bonnot C."/>
            <person name="Breuninger H."/>
            <person name="Symeonidi A."/>
            <person name="Radhakrishnan G.V."/>
            <person name="Van Nieuwerburgh F."/>
            <person name="Deforce D."/>
            <person name="Chang C."/>
            <person name="Karol K.G."/>
            <person name="Hedrich R."/>
            <person name="Ulvskov P."/>
            <person name="Glockner G."/>
            <person name="Delwiche C.F."/>
            <person name="Petrasek J."/>
            <person name="Van de Peer Y."/>
            <person name="Friml J."/>
            <person name="Beilby M."/>
            <person name="Dolan L."/>
            <person name="Kohara Y."/>
            <person name="Sugano S."/>
            <person name="Fujiyama A."/>
            <person name="Delaux P.-M."/>
            <person name="Quint M."/>
            <person name="TheiBen G."/>
            <person name="Hagemann M."/>
            <person name="Harholt J."/>
            <person name="Dunand C."/>
            <person name="Zachgo S."/>
            <person name="Langdale J."/>
            <person name="Maumus F."/>
            <person name="Straeten D.V.D."/>
            <person name="Gould S.B."/>
            <person name="Rensing S.A."/>
        </authorList>
    </citation>
    <scope>NUCLEOTIDE SEQUENCE [LARGE SCALE GENOMIC DNA]</scope>
    <source>
        <strain evidence="3 4">S276</strain>
    </source>
</reference>
<dbReference type="EMBL" id="BFEA01000243">
    <property type="protein sequence ID" value="GBG76380.1"/>
    <property type="molecule type" value="Genomic_DNA"/>
</dbReference>
<dbReference type="SUPFAM" id="SSF82171">
    <property type="entry name" value="DPP6 N-terminal domain-like"/>
    <property type="match status" value="1"/>
</dbReference>
<dbReference type="InterPro" id="IPR011009">
    <property type="entry name" value="Kinase-like_dom_sf"/>
</dbReference>
<dbReference type="SUPFAM" id="SSF56112">
    <property type="entry name" value="Protein kinase-like (PK-like)"/>
    <property type="match status" value="1"/>
</dbReference>
<evidence type="ECO:0000256" key="1">
    <source>
        <dbReference type="SAM" id="MobiDB-lite"/>
    </source>
</evidence>